<accession>A0A920BUC4</accession>
<dbReference type="AlphaFoldDB" id="A0A920BUC4"/>
<evidence type="ECO:0000313" key="1">
    <source>
        <dbReference type="EMBL" id="GIN63080.1"/>
    </source>
</evidence>
<name>A0A920BUC4_9BACI</name>
<comment type="caution">
    <text evidence="1">The sequence shown here is derived from an EMBL/GenBank/DDBJ whole genome shotgun (WGS) entry which is preliminary data.</text>
</comment>
<organism evidence="1 2">
    <name type="scientific">Robertmurraya siralis</name>
    <dbReference type="NCBI Taxonomy" id="77777"/>
    <lineage>
        <taxon>Bacteria</taxon>
        <taxon>Bacillati</taxon>
        <taxon>Bacillota</taxon>
        <taxon>Bacilli</taxon>
        <taxon>Bacillales</taxon>
        <taxon>Bacillaceae</taxon>
        <taxon>Robertmurraya</taxon>
    </lineage>
</organism>
<reference evidence="1" key="1">
    <citation type="submission" date="2021-03" db="EMBL/GenBank/DDBJ databases">
        <title>Antimicrobial resistance genes in bacteria isolated from Japanese honey, and their potential for conferring macrolide and lincosamide resistance in the American foulbrood pathogen Paenibacillus larvae.</title>
        <authorList>
            <person name="Okamoto M."/>
            <person name="Kumagai M."/>
            <person name="Kanamori H."/>
            <person name="Takamatsu D."/>
        </authorList>
    </citation>
    <scope>NUCLEOTIDE SEQUENCE</scope>
    <source>
        <strain evidence="1">J27TS8</strain>
    </source>
</reference>
<evidence type="ECO:0000313" key="2">
    <source>
        <dbReference type="Proteomes" id="UP000682111"/>
    </source>
</evidence>
<gene>
    <name evidence="1" type="ORF">J27TS8_30730</name>
</gene>
<sequence>MIHLKVKTKDIHFSIPIPYAILDIGISILSSKLVQQQLSKRTKEHFERKKMDYTLPPIEKEMLKPIIRELKNYKGLVLVDIKDKDGTEVHIRL</sequence>
<dbReference type="RefSeq" id="WP_137743465.1">
    <property type="nucleotide sequence ID" value="NZ_BORC01000005.1"/>
</dbReference>
<keyword evidence="2" id="KW-1185">Reference proteome</keyword>
<dbReference type="OrthoDB" id="1931516at2"/>
<protein>
    <submittedName>
        <fullName evidence="1">Uncharacterized protein</fullName>
    </submittedName>
</protein>
<dbReference type="EMBL" id="BORC01000005">
    <property type="protein sequence ID" value="GIN63080.1"/>
    <property type="molecule type" value="Genomic_DNA"/>
</dbReference>
<dbReference type="Proteomes" id="UP000682111">
    <property type="component" value="Unassembled WGS sequence"/>
</dbReference>
<proteinExistence type="predicted"/>